<evidence type="ECO:0000313" key="3">
    <source>
        <dbReference type="Proteomes" id="UP000432727"/>
    </source>
</evidence>
<evidence type="ECO:0000313" key="2">
    <source>
        <dbReference type="EMBL" id="MXO96798.1"/>
    </source>
</evidence>
<dbReference type="Proteomes" id="UP000432727">
    <property type="component" value="Unassembled WGS sequence"/>
</dbReference>
<dbReference type="EMBL" id="WTYI01000001">
    <property type="protein sequence ID" value="MXO96798.1"/>
    <property type="molecule type" value="Genomic_DNA"/>
</dbReference>
<evidence type="ECO:0000256" key="1">
    <source>
        <dbReference type="SAM" id="Phobius"/>
    </source>
</evidence>
<feature type="transmembrane region" description="Helical" evidence="1">
    <location>
        <begin position="30"/>
        <end position="47"/>
    </location>
</feature>
<accession>A0A6I4TQC1</accession>
<reference evidence="2 3" key="1">
    <citation type="submission" date="2019-12" db="EMBL/GenBank/DDBJ databases">
        <title>Genomic-based taxomic classification of the family Erythrobacteraceae.</title>
        <authorList>
            <person name="Xu L."/>
        </authorList>
    </citation>
    <scope>NUCLEOTIDE SEQUENCE [LARGE SCALE GENOMIC DNA]</scope>
    <source>
        <strain evidence="2 3">JCM 12189</strain>
    </source>
</reference>
<organism evidence="2 3">
    <name type="scientific">Qipengyuania aquimaris</name>
    <dbReference type="NCBI Taxonomy" id="255984"/>
    <lineage>
        <taxon>Bacteria</taxon>
        <taxon>Pseudomonadati</taxon>
        <taxon>Pseudomonadota</taxon>
        <taxon>Alphaproteobacteria</taxon>
        <taxon>Sphingomonadales</taxon>
        <taxon>Erythrobacteraceae</taxon>
        <taxon>Qipengyuania</taxon>
    </lineage>
</organism>
<name>A0A6I4TQC1_9SPHN</name>
<keyword evidence="3" id="KW-1185">Reference proteome</keyword>
<dbReference type="AlphaFoldDB" id="A0A6I4TQC1"/>
<keyword evidence="1" id="KW-0812">Transmembrane</keyword>
<keyword evidence="1" id="KW-1133">Transmembrane helix</keyword>
<sequence length="61" mass="6537">MKSLLPSIFLALSLLGVALLGNAGVLPSKVAQLLPFLLLTLFARVWLRDDRSCKLSTGAAR</sequence>
<gene>
    <name evidence="2" type="ORF">GRI34_10265</name>
</gene>
<keyword evidence="1" id="KW-0472">Membrane</keyword>
<proteinExistence type="predicted"/>
<comment type="caution">
    <text evidence="2">The sequence shown here is derived from an EMBL/GenBank/DDBJ whole genome shotgun (WGS) entry which is preliminary data.</text>
</comment>
<dbReference type="RefSeq" id="WP_160595839.1">
    <property type="nucleotide sequence ID" value="NZ_WTYI01000001.1"/>
</dbReference>
<protein>
    <submittedName>
        <fullName evidence="2">Uncharacterized protein</fullName>
    </submittedName>
</protein>